<accession>A0A0G4H8U5</accession>
<proteinExistence type="predicted"/>
<feature type="compositionally biased region" description="Low complexity" evidence="1">
    <location>
        <begin position="417"/>
        <end position="427"/>
    </location>
</feature>
<feature type="region of interest" description="Disordered" evidence="1">
    <location>
        <begin position="98"/>
        <end position="120"/>
    </location>
</feature>
<protein>
    <submittedName>
        <fullName evidence="2">Uncharacterized protein</fullName>
    </submittedName>
</protein>
<reference evidence="2" key="1">
    <citation type="submission" date="2014-11" db="EMBL/GenBank/DDBJ databases">
        <authorList>
            <person name="Otto D Thomas"/>
            <person name="Naeem Raeece"/>
        </authorList>
    </citation>
    <scope>NUCLEOTIDE SEQUENCE</scope>
</reference>
<feature type="region of interest" description="Disordered" evidence="1">
    <location>
        <begin position="321"/>
        <end position="374"/>
    </location>
</feature>
<evidence type="ECO:0000256" key="1">
    <source>
        <dbReference type="SAM" id="MobiDB-lite"/>
    </source>
</evidence>
<feature type="compositionally biased region" description="Basic and acidic residues" evidence="1">
    <location>
        <begin position="321"/>
        <end position="333"/>
    </location>
</feature>
<gene>
    <name evidence="2" type="ORF">Cvel_25230</name>
</gene>
<feature type="region of interest" description="Disordered" evidence="1">
    <location>
        <begin position="32"/>
        <end position="67"/>
    </location>
</feature>
<evidence type="ECO:0000313" key="2">
    <source>
        <dbReference type="EMBL" id="CEM40325.1"/>
    </source>
</evidence>
<sequence>MNFEDMKSFFRGLLNDALEPISAEVFRLSAEFDRRDAAPPGQREERVEDSLDRWIPPSRTSAAVAEKKERISPVSLFAPGAVQAQKVRKPFDAVAFFSDKDPSPSNSNSSDVSGSSDASSCHSVAQRVGSACRKKRSSKQSKKVDLTACPKFAGKKEIVDFASQWGEFSNVHLQRKHFRSTEEWRSNIIVTLNKAGSDARAFKRDERVQVFPWLLDHRDRNGRVVIPSGVVLSFAKIDQRLEDLLLDSDDAEWEIADPAKVIMIVNALTDDQRMKLVNSLRSDSKLPGLGGQLDLRQIDYATLKKELEWFASFDRDAEIKARQRQSGGRERAFRGQQRRGRGSGGFRNQGKRQNGQRSSQQSPPQQQQQQPWGPKRCWWCQDTTHFEKNCVRKRAGQPRIEPRPWVPPLSSQDPNRSQQQQSSSSSSGGQGGR</sequence>
<dbReference type="AlphaFoldDB" id="A0A0G4H8U5"/>
<dbReference type="PhylomeDB" id="A0A0G4H8U5"/>
<feature type="region of interest" description="Disordered" evidence="1">
    <location>
        <begin position="392"/>
        <end position="433"/>
    </location>
</feature>
<organism evidence="2">
    <name type="scientific">Chromera velia CCMP2878</name>
    <dbReference type="NCBI Taxonomy" id="1169474"/>
    <lineage>
        <taxon>Eukaryota</taxon>
        <taxon>Sar</taxon>
        <taxon>Alveolata</taxon>
        <taxon>Colpodellida</taxon>
        <taxon>Chromeraceae</taxon>
        <taxon>Chromera</taxon>
    </lineage>
</organism>
<dbReference type="EMBL" id="CDMZ01002016">
    <property type="protein sequence ID" value="CEM40325.1"/>
    <property type="molecule type" value="Genomic_DNA"/>
</dbReference>
<dbReference type="VEuPathDB" id="CryptoDB:Cvel_25230"/>
<name>A0A0G4H8U5_9ALVE</name>
<feature type="compositionally biased region" description="Low complexity" evidence="1">
    <location>
        <begin position="103"/>
        <end position="120"/>
    </location>
</feature>
<feature type="compositionally biased region" description="Basic and acidic residues" evidence="1">
    <location>
        <begin position="32"/>
        <end position="52"/>
    </location>
</feature>
<feature type="compositionally biased region" description="Low complexity" evidence="1">
    <location>
        <begin position="348"/>
        <end position="374"/>
    </location>
</feature>